<dbReference type="InterPro" id="IPR029058">
    <property type="entry name" value="AB_hydrolase_fold"/>
</dbReference>
<evidence type="ECO:0000313" key="2">
    <source>
        <dbReference type="Proteomes" id="UP000180088"/>
    </source>
</evidence>
<dbReference type="STRING" id="1903179.BI347_22080"/>
<dbReference type="EMBL" id="MKCS01000004">
    <property type="protein sequence ID" value="OHX10468.1"/>
    <property type="molecule type" value="Genomic_DNA"/>
</dbReference>
<name>A0A1S1WTF9_9NEIS</name>
<reference evidence="1 2" key="1">
    <citation type="submission" date="2016-09" db="EMBL/GenBank/DDBJ databases">
        <title>Chromobacterium muskegensis sp. nov., an insecticidal bacterium isolated from Sphagnum bogs.</title>
        <authorList>
            <person name="Sparks M.E."/>
            <person name="Blackburn M.B."/>
            <person name="Gundersen-Rindal D.E."/>
            <person name="Mitchell A."/>
            <person name="Farrar R."/>
            <person name="Kuhar D."/>
        </authorList>
    </citation>
    <scope>NUCLEOTIDE SEQUENCE [LARGE SCALE GENOMIC DNA]</scope>
    <source>
        <strain evidence="1 2">37-2</strain>
    </source>
</reference>
<accession>A0A1S1WTF9</accession>
<organism evidence="1 2">
    <name type="scientific">Chromobacterium sphagni</name>
    <dbReference type="NCBI Taxonomy" id="1903179"/>
    <lineage>
        <taxon>Bacteria</taxon>
        <taxon>Pseudomonadati</taxon>
        <taxon>Pseudomonadota</taxon>
        <taxon>Betaproteobacteria</taxon>
        <taxon>Neisseriales</taxon>
        <taxon>Chromobacteriaceae</taxon>
        <taxon>Chromobacterium</taxon>
    </lineage>
</organism>
<dbReference type="Proteomes" id="UP000180088">
    <property type="component" value="Unassembled WGS sequence"/>
</dbReference>
<proteinExistence type="predicted"/>
<gene>
    <name evidence="1" type="ORF">BI347_22080</name>
</gene>
<comment type="caution">
    <text evidence="1">The sequence shown here is derived from an EMBL/GenBank/DDBJ whole genome shotgun (WGS) entry which is preliminary data.</text>
</comment>
<protein>
    <submittedName>
        <fullName evidence="1">Uncharacterized protein</fullName>
    </submittedName>
</protein>
<dbReference type="Gene3D" id="3.40.50.1820">
    <property type="entry name" value="alpha/beta hydrolase"/>
    <property type="match status" value="1"/>
</dbReference>
<sequence length="170" mass="20058">MALQLTISETPERFAEVLIHRDEIDLSLPLPEYRQKLTALARRRGLKLEDERLRQMIERSARIQQAYQVEQYRTLPLPRAEEVACHYFRNAGGLWMGALEPYFSTDSREFAAFNHADYWREWRRQLPRFEMRDVVSSNHMTLLSEPEPFETITGFCGELYMESLVADEAV</sequence>
<evidence type="ECO:0000313" key="1">
    <source>
        <dbReference type="EMBL" id="OHX10468.1"/>
    </source>
</evidence>
<dbReference type="AlphaFoldDB" id="A0A1S1WTF9"/>